<keyword evidence="3" id="KW-1185">Reference proteome</keyword>
<dbReference type="OrthoDB" id="5341904at2759"/>
<feature type="region of interest" description="Disordered" evidence="1">
    <location>
        <begin position="642"/>
        <end position="738"/>
    </location>
</feature>
<feature type="compositionally biased region" description="Basic and acidic residues" evidence="1">
    <location>
        <begin position="972"/>
        <end position="990"/>
    </location>
</feature>
<dbReference type="KEGG" id="bcom:BAUCODRAFT_39634"/>
<accession>M2MXQ4</accession>
<feature type="compositionally biased region" description="Basic and acidic residues" evidence="1">
    <location>
        <begin position="829"/>
        <end position="840"/>
    </location>
</feature>
<feature type="region of interest" description="Disordered" evidence="1">
    <location>
        <begin position="507"/>
        <end position="556"/>
    </location>
</feature>
<feature type="compositionally biased region" description="Low complexity" evidence="1">
    <location>
        <begin position="1077"/>
        <end position="1090"/>
    </location>
</feature>
<dbReference type="GeneID" id="19113846"/>
<feature type="compositionally biased region" description="Basic residues" evidence="1">
    <location>
        <begin position="674"/>
        <end position="686"/>
    </location>
</feature>
<evidence type="ECO:0000256" key="1">
    <source>
        <dbReference type="SAM" id="MobiDB-lite"/>
    </source>
</evidence>
<feature type="compositionally biased region" description="Low complexity" evidence="1">
    <location>
        <begin position="803"/>
        <end position="815"/>
    </location>
</feature>
<dbReference type="EMBL" id="KB445564">
    <property type="protein sequence ID" value="EMC91449.1"/>
    <property type="molecule type" value="Genomic_DNA"/>
</dbReference>
<feature type="region of interest" description="Disordered" evidence="1">
    <location>
        <begin position="1279"/>
        <end position="1299"/>
    </location>
</feature>
<feature type="compositionally biased region" description="Gly residues" evidence="1">
    <location>
        <begin position="1414"/>
        <end position="1439"/>
    </location>
</feature>
<feature type="compositionally biased region" description="Low complexity" evidence="1">
    <location>
        <begin position="1339"/>
        <end position="1348"/>
    </location>
</feature>
<feature type="compositionally biased region" description="Pro residues" evidence="1">
    <location>
        <begin position="721"/>
        <end position="730"/>
    </location>
</feature>
<feature type="region of interest" description="Disordered" evidence="1">
    <location>
        <begin position="772"/>
        <end position="905"/>
    </location>
</feature>
<dbReference type="Proteomes" id="UP000011761">
    <property type="component" value="Unassembled WGS sequence"/>
</dbReference>
<reference evidence="2 3" key="1">
    <citation type="journal article" date="2012" name="PLoS Pathog.">
        <title>Diverse lifestyles and strategies of plant pathogenesis encoded in the genomes of eighteen Dothideomycetes fungi.</title>
        <authorList>
            <person name="Ohm R.A."/>
            <person name="Feau N."/>
            <person name="Henrissat B."/>
            <person name="Schoch C.L."/>
            <person name="Horwitz B.A."/>
            <person name="Barry K.W."/>
            <person name="Condon B.J."/>
            <person name="Copeland A.C."/>
            <person name="Dhillon B."/>
            <person name="Glaser F."/>
            <person name="Hesse C.N."/>
            <person name="Kosti I."/>
            <person name="LaButti K."/>
            <person name="Lindquist E.A."/>
            <person name="Lucas S."/>
            <person name="Salamov A.A."/>
            <person name="Bradshaw R.E."/>
            <person name="Ciuffetti L."/>
            <person name="Hamelin R.C."/>
            <person name="Kema G.H.J."/>
            <person name="Lawrence C."/>
            <person name="Scott J.A."/>
            <person name="Spatafora J.W."/>
            <person name="Turgeon B.G."/>
            <person name="de Wit P.J.G.M."/>
            <person name="Zhong S."/>
            <person name="Goodwin S.B."/>
            <person name="Grigoriev I.V."/>
        </authorList>
    </citation>
    <scope>NUCLEOTIDE SEQUENCE [LARGE SCALE GENOMIC DNA]</scope>
    <source>
        <strain evidence="2 3">UAMH 10762</strain>
    </source>
</reference>
<feature type="region of interest" description="Disordered" evidence="1">
    <location>
        <begin position="1"/>
        <end position="26"/>
    </location>
</feature>
<name>M2MXQ4_BAUPA</name>
<dbReference type="HOGENOM" id="CLU_263506_0_0_1"/>
<feature type="region of interest" description="Disordered" evidence="1">
    <location>
        <begin position="1071"/>
        <end position="1100"/>
    </location>
</feature>
<feature type="region of interest" description="Disordered" evidence="1">
    <location>
        <begin position="1339"/>
        <end position="1383"/>
    </location>
</feature>
<feature type="compositionally biased region" description="Basic and acidic residues" evidence="1">
    <location>
        <begin position="1279"/>
        <end position="1293"/>
    </location>
</feature>
<feature type="compositionally biased region" description="Polar residues" evidence="1">
    <location>
        <begin position="1022"/>
        <end position="1037"/>
    </location>
</feature>
<proteinExistence type="predicted"/>
<feature type="region of interest" description="Disordered" evidence="1">
    <location>
        <begin position="165"/>
        <end position="198"/>
    </location>
</feature>
<feature type="compositionally biased region" description="Basic residues" evidence="1">
    <location>
        <begin position="856"/>
        <end position="870"/>
    </location>
</feature>
<dbReference type="OMA" id="PGWPGWE"/>
<sequence>MTKLTKPRTNDSGLTKPTESPRAPSFELPLRTSYEKLRQPEARQLLREQLLGTFPETIKGQSQESVTTTTMLLGQRFSRRRSSTLEVGVNASAQSSSSTLDSVGPKRLSAVPEKKDQAIDIEQAISLLQELKKTASPEELVALHRALLPTKDVETVTSPRILDADKQMTFPTPPPAQRRSVLPPGFATRGGPTEDILRKPSQTFNETQKVRNNRESAWAQPTISHQKSTSLSSIAALDLADDSSHHHSRVITPSDMPYAFAGAYRPGTLRITNGAASPEPSIRTPMGIVPCNEVDAKAEEGYFTSSEGRPSVELPRGRASMDVVRAQPSHEIITVRASVDVVRPKPSQESITIRERILSSDKALQQRKDRAQRVSTISALSEESLVSRTGLALNTKVSKQSIDRDSVSPASDAPAPRWAQRQSHRASHLSGEFTPESVVAAAAIPPEEKSSALREFALRLSTVYDSDADDMEGLERGTPAAALSKLTGEGDVKVETTKASAEIPEIHSEEHEQLPWPMRPSPPHKVDSGYGSDVTLRKGRTSFDEQRTSPPPLRTPKRNLLAEVNEQDEQAETASIAASVAKSLYSFEDILASPSLLTDLRPSLRTAAPSTLPLHTMKADRTTSLQAVMNSDYVSTEVIPQLDSLGSSPADPKKGQQTVKQHRKLQKPMPASVKKQRRDQRQKLKASHAVELPAGDDGFPAAHQQSRQFSGDSSRSFSAPSLPPFEPPSPLVFDDRELGASAPTVDARARAEPLGWADSILIAEPAPPIPAESAVEVLPEPEMEPVPDLLQQSETQSAPDGAPEPVEQAPAAVVESLPLSRCRSRSRSRGRENSIRHDVSADETPEAQRGWSIAKLRGKSGSRTRSKASKRSSLDVMLGNVMLGKPVEQKGDKGDVSPGDENVPAWTDFSSVARTLGSGSYDIATNQVQRATSTLPSAAAHQLQSPYMISTGLVKGKAVRGMDSEAASELARMKSRDIARQEKEQFEARPRVATPTSGRSRSKGRASPRSSISVEDRFPDWQQKTNSQPSTPQQSPALNRRHSMYAESIPPLPELPADVAEKASRADLMVAKKLKDSANSSPSGSANASAEDLQQTPVRPQLTKRISQYKAHQEIIIPESAGVEVLHPVEREGVKYAAEVSVMVRELSGSGSEQSISTTTAEKEDVQVVQSPTHDAQHPGWPGWEQQAKAWRQRRESIGAALGKPIDTASIISAEFPPGSRKPSETVPCYTTQLTKSPSIVVSRYITPLAAENAARANARDRPTDAAAQHANGYRDLIVDDKENRPAKQDVPRTDSAVTTASTSTFVTVKSWDPRPIKQDVPRSSTAYSTQTYATVTTTTSTISRSRSPGGHVRTPSGNFIPYAPSKAPLAEHSRAQSLAKLNDEASASVPSLVQSTTYTHQSNKSNDSLGDRYSGGLGYGWERGAGFVGSAGTRTGGDGGRRKSKKMSQDFGLDLSDVPVFLQKLQ</sequence>
<evidence type="ECO:0000313" key="2">
    <source>
        <dbReference type="EMBL" id="EMC91449.1"/>
    </source>
</evidence>
<evidence type="ECO:0000313" key="3">
    <source>
        <dbReference type="Proteomes" id="UP000011761"/>
    </source>
</evidence>
<gene>
    <name evidence="2" type="ORF">BAUCODRAFT_39634</name>
</gene>
<feature type="region of interest" description="Disordered" evidence="1">
    <location>
        <begin position="1396"/>
        <end position="1450"/>
    </location>
</feature>
<organism evidence="2 3">
    <name type="scientific">Baudoinia panamericana (strain UAMH 10762)</name>
    <name type="common">Angels' share fungus</name>
    <name type="synonym">Baudoinia compniacensis (strain UAMH 10762)</name>
    <dbReference type="NCBI Taxonomy" id="717646"/>
    <lineage>
        <taxon>Eukaryota</taxon>
        <taxon>Fungi</taxon>
        <taxon>Dikarya</taxon>
        <taxon>Ascomycota</taxon>
        <taxon>Pezizomycotina</taxon>
        <taxon>Dothideomycetes</taxon>
        <taxon>Dothideomycetidae</taxon>
        <taxon>Mycosphaerellales</taxon>
        <taxon>Teratosphaeriaceae</taxon>
        <taxon>Baudoinia</taxon>
    </lineage>
</organism>
<feature type="compositionally biased region" description="Polar residues" evidence="1">
    <location>
        <begin position="1396"/>
        <end position="1409"/>
    </location>
</feature>
<dbReference type="RefSeq" id="XP_007681431.1">
    <property type="nucleotide sequence ID" value="XM_007683241.1"/>
</dbReference>
<feature type="region of interest" description="Disordered" evidence="1">
    <location>
        <begin position="972"/>
        <end position="1038"/>
    </location>
</feature>
<dbReference type="eggNOG" id="ENOG502SWU4">
    <property type="taxonomic scope" value="Eukaryota"/>
</dbReference>
<protein>
    <submittedName>
        <fullName evidence="2">Uncharacterized protein</fullName>
    </submittedName>
</protein>
<feature type="compositionally biased region" description="Polar residues" evidence="1">
    <location>
        <begin position="703"/>
        <end position="715"/>
    </location>
</feature>
<feature type="region of interest" description="Disordered" evidence="1">
    <location>
        <begin position="397"/>
        <end position="432"/>
    </location>
</feature>